<protein>
    <submittedName>
        <fullName evidence="2">Acyl carrier protein</fullName>
    </submittedName>
</protein>
<dbReference type="InterPro" id="IPR009081">
    <property type="entry name" value="PP-bd_ACP"/>
</dbReference>
<sequence length="394" mass="43227">MADTAEREHFALGSVHSGLLDCIQVNLAVLADHHYGPGTHLRLGAPLGFRSWERADGLPTVDPPLVEQLPALPDLLGLRVVRQQRMRRTDMLAAVRTAGRAHYVVADSFPLPWLPYHRQTHMEHSFLLAAGPDGWHVTDAYRSETHWGPAAPGHWVLPEEDLAGIESAEVIELEPRGLRPVLELPPTLSVDDADVAAYLGAYDDYADRARAVEQLTVETWLLARARKLHAAYRARFAGRADGPGTEAEREHLRTWDKVVEQTYLAHRRVSRGRAEPPGIVDRLRDVLAADRTVFGDASALSASLSSTSSSSSSSSSPDDEALRHRVAAVAGAVLGMDGAALLGGAPFDSFASFSSFRLIEIVERLESELGREFDADDLIPENLRRVDDLCRIAR</sequence>
<evidence type="ECO:0000259" key="1">
    <source>
        <dbReference type="PROSITE" id="PS50075"/>
    </source>
</evidence>
<proteinExistence type="predicted"/>
<comment type="caution">
    <text evidence="2">The sequence shown here is derived from an EMBL/GenBank/DDBJ whole genome shotgun (WGS) entry which is preliminary data.</text>
</comment>
<evidence type="ECO:0000313" key="3">
    <source>
        <dbReference type="Proteomes" id="UP000262477"/>
    </source>
</evidence>
<feature type="domain" description="Carrier" evidence="1">
    <location>
        <begin position="320"/>
        <end position="394"/>
    </location>
</feature>
<dbReference type="SUPFAM" id="SSF47336">
    <property type="entry name" value="ACP-like"/>
    <property type="match status" value="1"/>
</dbReference>
<evidence type="ECO:0000313" key="2">
    <source>
        <dbReference type="EMBL" id="REK91996.1"/>
    </source>
</evidence>
<dbReference type="PROSITE" id="PS50075">
    <property type="entry name" value="CARRIER"/>
    <property type="match status" value="1"/>
</dbReference>
<organism evidence="2 3">
    <name type="scientific">Streptomyces inhibens</name>
    <dbReference type="NCBI Taxonomy" id="2293571"/>
    <lineage>
        <taxon>Bacteria</taxon>
        <taxon>Bacillati</taxon>
        <taxon>Actinomycetota</taxon>
        <taxon>Actinomycetes</taxon>
        <taxon>Kitasatosporales</taxon>
        <taxon>Streptomycetaceae</taxon>
        <taxon>Streptomyces</taxon>
    </lineage>
</organism>
<name>A0A371QBA7_STRIH</name>
<reference evidence="2 3" key="1">
    <citation type="submission" date="2018-08" db="EMBL/GenBank/DDBJ databases">
        <title>Streptomyces NEAU-D10 sp. nov., a novel Actinomycete isolated from soil.</title>
        <authorList>
            <person name="Jin L."/>
        </authorList>
    </citation>
    <scope>NUCLEOTIDE SEQUENCE [LARGE SCALE GENOMIC DNA]</scope>
    <source>
        <strain evidence="2 3">NEAU-D10</strain>
    </source>
</reference>
<dbReference type="InterPro" id="IPR036736">
    <property type="entry name" value="ACP-like_sf"/>
</dbReference>
<keyword evidence="3" id="KW-1185">Reference proteome</keyword>
<dbReference type="OrthoDB" id="4128649at2"/>
<dbReference type="RefSeq" id="WP_128502547.1">
    <property type="nucleotide sequence ID" value="NZ_QUAC01000011.1"/>
</dbReference>
<dbReference type="Proteomes" id="UP000262477">
    <property type="component" value="Unassembled WGS sequence"/>
</dbReference>
<accession>A0A371QBA7</accession>
<dbReference type="AlphaFoldDB" id="A0A371QBA7"/>
<dbReference type="EMBL" id="QUAC01000011">
    <property type="protein sequence ID" value="REK91996.1"/>
    <property type="molecule type" value="Genomic_DNA"/>
</dbReference>
<gene>
    <name evidence="2" type="ORF">DY245_01475</name>
</gene>